<proteinExistence type="predicted"/>
<dbReference type="PANTHER" id="PTHR43244">
    <property type="match status" value="1"/>
</dbReference>
<comment type="caution">
    <text evidence="3">The sequence shown here is derived from an EMBL/GenBank/DDBJ whole genome shotgun (WGS) entry which is preliminary data.</text>
</comment>
<reference evidence="3 4" key="1">
    <citation type="journal article" date="2014" name="PLoS Genet.">
        <title>Phylogenetically driven sequencing of extremely halophilic archaea reveals strategies for static and dynamic osmo-response.</title>
        <authorList>
            <person name="Becker E.A."/>
            <person name="Seitzer P.M."/>
            <person name="Tritt A."/>
            <person name="Larsen D."/>
            <person name="Krusor M."/>
            <person name="Yao A.I."/>
            <person name="Wu D."/>
            <person name="Madern D."/>
            <person name="Eisen J.A."/>
            <person name="Darling A.E."/>
            <person name="Facciotti M.T."/>
        </authorList>
    </citation>
    <scope>NUCLEOTIDE SEQUENCE [LARGE SCALE GENOMIC DNA]</scope>
    <source>
        <strain evidence="3 4">DSM 10524</strain>
    </source>
</reference>
<keyword evidence="1" id="KW-0560">Oxidoreductase</keyword>
<dbReference type="eggNOG" id="arCOG02410">
    <property type="taxonomic scope" value="Archaea"/>
</dbReference>
<organism evidence="3 4">
    <name type="scientific">Natronococcus amylolyticus DSM 10524</name>
    <dbReference type="NCBI Taxonomy" id="1227497"/>
    <lineage>
        <taxon>Archaea</taxon>
        <taxon>Methanobacteriati</taxon>
        <taxon>Methanobacteriota</taxon>
        <taxon>Stenosarchaea group</taxon>
        <taxon>Halobacteria</taxon>
        <taxon>Halobacteriales</taxon>
        <taxon>Natrialbaceae</taxon>
        <taxon>Natronococcus</taxon>
    </lineage>
</organism>
<sequence>MTDRDVHLPVAAQPSVDSLADYAVRAEDGGYDCVWLPETWGRDAVTVLSTIAERTDEVDLGSSIVNAYSRSPALLGQTAATLQEASDGRFRLGVGPSGPVVIENWHGLEYGNPLKRTRETVEVVRRVLSGEPVDYDGDEFSLSDFRLRCGAPDPAPPVEVTGMGPKAVELAGRFADGWHGIMLTPDGVRDRLADLERGANLGDRDSADVAVTVGVTCCALEDEERARELARQHVAFYVGGMGTFYRDALERQGYDEAETIHDAWQDSDRERALEEVSDELLDDLCAVGDSETARERLERFETVDGINAVAVSFPRGAEESEIEATMDAVAPTADGA</sequence>
<dbReference type="InterPro" id="IPR023909">
    <property type="entry name" value="F420_NP1902A"/>
</dbReference>
<dbReference type="Gene3D" id="3.20.20.30">
    <property type="entry name" value="Luciferase-like domain"/>
    <property type="match status" value="1"/>
</dbReference>
<dbReference type="InterPro" id="IPR036661">
    <property type="entry name" value="Luciferase-like_sf"/>
</dbReference>
<gene>
    <name evidence="3" type="ORF">C491_12890</name>
</gene>
<dbReference type="GO" id="GO:0016705">
    <property type="term" value="F:oxidoreductase activity, acting on paired donors, with incorporation or reduction of molecular oxygen"/>
    <property type="evidence" value="ECO:0007669"/>
    <property type="project" value="InterPro"/>
</dbReference>
<dbReference type="STRING" id="1227497.C491_12890"/>
<dbReference type="InterPro" id="IPR050564">
    <property type="entry name" value="F420-G6PD/mer"/>
</dbReference>
<dbReference type="OrthoDB" id="194060at2157"/>
<dbReference type="EMBL" id="AOIB01000026">
    <property type="protein sequence ID" value="ELY56901.1"/>
    <property type="molecule type" value="Genomic_DNA"/>
</dbReference>
<dbReference type="Proteomes" id="UP000011688">
    <property type="component" value="Unassembled WGS sequence"/>
</dbReference>
<protein>
    <submittedName>
        <fullName evidence="3">5,10-methylenetetrahydromethanopterin reductase</fullName>
    </submittedName>
</protein>
<dbReference type="Pfam" id="PF00296">
    <property type="entry name" value="Bac_luciferase"/>
    <property type="match status" value="1"/>
</dbReference>
<keyword evidence="4" id="KW-1185">Reference proteome</keyword>
<dbReference type="NCBIfam" id="TIGR04024">
    <property type="entry name" value="F420_NP1902A"/>
    <property type="match status" value="1"/>
</dbReference>
<evidence type="ECO:0000256" key="1">
    <source>
        <dbReference type="ARBA" id="ARBA00023002"/>
    </source>
</evidence>
<dbReference type="CDD" id="cd01097">
    <property type="entry name" value="Tetrahydromethanopterin_reductase"/>
    <property type="match status" value="1"/>
</dbReference>
<dbReference type="PANTHER" id="PTHR43244:SF1">
    <property type="entry name" value="5,10-METHYLENETETRAHYDROMETHANOPTERIN REDUCTASE"/>
    <property type="match status" value="1"/>
</dbReference>
<name>L9X613_9EURY</name>
<feature type="domain" description="Luciferase-like" evidence="2">
    <location>
        <begin position="11"/>
        <end position="301"/>
    </location>
</feature>
<dbReference type="AlphaFoldDB" id="L9X613"/>
<dbReference type="InterPro" id="IPR011251">
    <property type="entry name" value="Luciferase-like_dom"/>
</dbReference>
<dbReference type="SUPFAM" id="SSF51679">
    <property type="entry name" value="Bacterial luciferase-like"/>
    <property type="match status" value="1"/>
</dbReference>
<evidence type="ECO:0000313" key="4">
    <source>
        <dbReference type="Proteomes" id="UP000011688"/>
    </source>
</evidence>
<evidence type="ECO:0000313" key="3">
    <source>
        <dbReference type="EMBL" id="ELY56901.1"/>
    </source>
</evidence>
<dbReference type="RefSeq" id="WP_005556851.1">
    <property type="nucleotide sequence ID" value="NZ_AOIB01000026.1"/>
</dbReference>
<evidence type="ECO:0000259" key="2">
    <source>
        <dbReference type="Pfam" id="PF00296"/>
    </source>
</evidence>
<accession>L9X613</accession>
<dbReference type="PATRIC" id="fig|1227497.3.peg.2663"/>